<proteinExistence type="predicted"/>
<name>A0A2S5Z638_9GAMM</name>
<accession>A0A2S5Z638</accession>
<organism evidence="1 2">
    <name type="scientific">Marinobacter maroccanus</name>
    <dbReference type="NCBI Taxonomy" id="2055143"/>
    <lineage>
        <taxon>Bacteria</taxon>
        <taxon>Pseudomonadati</taxon>
        <taxon>Pseudomonadota</taxon>
        <taxon>Gammaproteobacteria</taxon>
        <taxon>Pseudomonadales</taxon>
        <taxon>Marinobacteraceae</taxon>
        <taxon>Marinobacter</taxon>
    </lineage>
</organism>
<comment type="caution">
    <text evidence="1">The sequence shown here is derived from an EMBL/GenBank/DDBJ whole genome shotgun (WGS) entry which is preliminary data.</text>
</comment>
<dbReference type="EMBL" id="PSSX01000021">
    <property type="protein sequence ID" value="PPI82855.1"/>
    <property type="molecule type" value="Genomic_DNA"/>
</dbReference>
<sequence>MQFQLLLRAIAFRLHKIPVEFLLIDPFLTWKRTNPDGPFFNTARSNAKPFRLGPMTSMVMEMKMMSQTLVYW</sequence>
<gene>
    <name evidence="1" type="ORF">KEHDKFFH_17625</name>
</gene>
<reference evidence="1 2" key="1">
    <citation type="submission" date="2018-01" db="EMBL/GenBank/DDBJ databases">
        <title>Complete genome sequences of the type strains of Marinobacter flavimaris and Marinobacter maroccanus.</title>
        <authorList>
            <person name="Palau M."/>
            <person name="Boujida N."/>
            <person name="Manresa A."/>
            <person name="Minana-Galbis D."/>
        </authorList>
    </citation>
    <scope>NUCLEOTIDE SEQUENCE [LARGE SCALE GENOMIC DNA]</scope>
    <source>
        <strain evidence="1 2">N4</strain>
    </source>
</reference>
<evidence type="ECO:0000313" key="2">
    <source>
        <dbReference type="Proteomes" id="UP000239917"/>
    </source>
</evidence>
<protein>
    <submittedName>
        <fullName evidence="1">Uncharacterized protein</fullName>
    </submittedName>
</protein>
<evidence type="ECO:0000313" key="1">
    <source>
        <dbReference type="EMBL" id="PPI82855.1"/>
    </source>
</evidence>
<dbReference type="Proteomes" id="UP000239917">
    <property type="component" value="Unassembled WGS sequence"/>
</dbReference>
<dbReference type="AlphaFoldDB" id="A0A2S5Z638"/>
<keyword evidence="2" id="KW-1185">Reference proteome</keyword>